<name>A0A9W5U2N6_9BACI</name>
<dbReference type="Proteomes" id="UP000621492">
    <property type="component" value="Unassembled WGS sequence"/>
</dbReference>
<proteinExistence type="inferred from homology"/>
<gene>
    <name evidence="2" type="ORF">GCM10011409_46120</name>
</gene>
<evidence type="ECO:0000313" key="2">
    <source>
        <dbReference type="EMBL" id="GGB63845.1"/>
    </source>
</evidence>
<keyword evidence="3" id="KW-1185">Reference proteome</keyword>
<comment type="similarity">
    <text evidence="1">Belongs to the UPF0236 family.</text>
</comment>
<dbReference type="AlphaFoldDB" id="A0A9W5U2N6"/>
<accession>A0A9W5U2N6</accession>
<dbReference type="Pfam" id="PF06782">
    <property type="entry name" value="UPF0236"/>
    <property type="match status" value="1"/>
</dbReference>
<protein>
    <recommendedName>
        <fullName evidence="4">ISLre2 family transposase</fullName>
    </recommendedName>
</protein>
<comment type="caution">
    <text evidence="2">The sequence shown here is derived from an EMBL/GenBank/DDBJ whole genome shotgun (WGS) entry which is preliminary data.</text>
</comment>
<organism evidence="2 3">
    <name type="scientific">Lentibacillus populi</name>
    <dbReference type="NCBI Taxonomy" id="1827502"/>
    <lineage>
        <taxon>Bacteria</taxon>
        <taxon>Bacillati</taxon>
        <taxon>Bacillota</taxon>
        <taxon>Bacilli</taxon>
        <taxon>Bacillales</taxon>
        <taxon>Bacillaceae</taxon>
        <taxon>Lentibacillus</taxon>
    </lineage>
</organism>
<evidence type="ECO:0000256" key="1">
    <source>
        <dbReference type="ARBA" id="ARBA00006539"/>
    </source>
</evidence>
<evidence type="ECO:0008006" key="4">
    <source>
        <dbReference type="Google" id="ProtNLM"/>
    </source>
</evidence>
<sequence length="358" mass="40742">MAELASESTYRETARVLKEWTAVNLSHTTVGNIVRRVGKAQAQADEEMVTELDEAASLPEGKKVEYLYAEADGVFVRGKEKKKSLEVRHAVVHEGWERNGKRVALREPKVIMTTQSTPDFWKEVQALTAHCYSLEDTQVVTNSDGGLGYTAEKFQEAFSQSNLPVLNQLDHYHVSQALNRALGGGQSEYKDGIKKALKDHNLDDFMLWLDTYESTLDDAKRIEKVKAFRTYITNNWERIFDWREVVENPPKGARSLGAMESNQRHISFRMKKRGMHWSSEGGEAMVKVKQGILNQTLRNVYVKHQHRSARKQREVKRIVRMSEILRNPTRPSVGVKQGAIGLYTAHSTAMGHLVKSFK</sequence>
<reference evidence="2" key="2">
    <citation type="submission" date="2020-09" db="EMBL/GenBank/DDBJ databases">
        <authorList>
            <person name="Sun Q."/>
            <person name="Zhou Y."/>
        </authorList>
    </citation>
    <scope>NUCLEOTIDE SEQUENCE</scope>
    <source>
        <strain evidence="2">CGMCC 1.15454</strain>
    </source>
</reference>
<evidence type="ECO:0000313" key="3">
    <source>
        <dbReference type="Proteomes" id="UP000621492"/>
    </source>
</evidence>
<dbReference type="EMBL" id="BMJD01000101">
    <property type="protein sequence ID" value="GGB63845.1"/>
    <property type="molecule type" value="Genomic_DNA"/>
</dbReference>
<dbReference type="InterPro" id="IPR009620">
    <property type="entry name" value="UPF0236"/>
</dbReference>
<dbReference type="NCBIfam" id="NF033529">
    <property type="entry name" value="transpos_ISLre2"/>
    <property type="match status" value="1"/>
</dbReference>
<reference evidence="2" key="1">
    <citation type="journal article" date="2014" name="Int. J. Syst. Evol. Microbiol.">
        <title>Complete genome sequence of Corynebacterium casei LMG S-19264T (=DSM 44701T), isolated from a smear-ripened cheese.</title>
        <authorList>
            <consortium name="US DOE Joint Genome Institute (JGI-PGF)"/>
            <person name="Walter F."/>
            <person name="Albersmeier A."/>
            <person name="Kalinowski J."/>
            <person name="Ruckert C."/>
        </authorList>
    </citation>
    <scope>NUCLEOTIDE SEQUENCE</scope>
    <source>
        <strain evidence="2">CGMCC 1.15454</strain>
    </source>
</reference>